<keyword evidence="6" id="KW-0812">Transmembrane</keyword>
<dbReference type="KEGG" id="sera:Ser39006_010020"/>
<keyword evidence="13" id="KW-1185">Reference proteome</keyword>
<evidence type="ECO:0000256" key="8">
    <source>
        <dbReference type="ARBA" id="ARBA00022989"/>
    </source>
</evidence>
<dbReference type="PROSITE" id="PS01141">
    <property type="entry name" value="T2SP_C"/>
    <property type="match status" value="1"/>
</dbReference>
<evidence type="ECO:0000256" key="2">
    <source>
        <dbReference type="ARBA" id="ARBA00007986"/>
    </source>
</evidence>
<evidence type="ECO:0000313" key="13">
    <source>
        <dbReference type="Proteomes" id="UP000017700"/>
    </source>
</evidence>
<dbReference type="SUPFAM" id="SSF50156">
    <property type="entry name" value="PDZ domain-like"/>
    <property type="match status" value="1"/>
</dbReference>
<dbReference type="InterPro" id="IPR024961">
    <property type="entry name" value="T2SS_GspC_N"/>
</dbReference>
<name>A0A2I5TIN2_SERS3</name>
<evidence type="ECO:0000313" key="12">
    <source>
        <dbReference type="EMBL" id="AUH04429.1"/>
    </source>
</evidence>
<dbReference type="Gene3D" id="2.30.30.830">
    <property type="match status" value="1"/>
</dbReference>
<evidence type="ECO:0000313" key="11">
    <source>
        <dbReference type="EMBL" id="AUH00110.1"/>
    </source>
</evidence>
<proteinExistence type="inferred from homology"/>
<keyword evidence="5" id="KW-0997">Cell inner membrane</keyword>
<dbReference type="InterPro" id="IPR036034">
    <property type="entry name" value="PDZ_sf"/>
</dbReference>
<dbReference type="GO" id="GO:0015627">
    <property type="term" value="C:type II protein secretion system complex"/>
    <property type="evidence" value="ECO:0007669"/>
    <property type="project" value="InterPro"/>
</dbReference>
<evidence type="ECO:0000256" key="3">
    <source>
        <dbReference type="ARBA" id="ARBA00022448"/>
    </source>
</evidence>
<accession>A0A2I5TIN2</accession>
<reference evidence="12" key="2">
    <citation type="submission" date="2013-09" db="EMBL/GenBank/DDBJ databases">
        <authorList>
            <person name="Wang G."/>
            <person name="Yang Y."/>
            <person name="Su Y."/>
        </authorList>
    </citation>
    <scope>NUCLEOTIDE SEQUENCE</scope>
    <source>
        <strain evidence="12">ATCC 39006</strain>
    </source>
</reference>
<comment type="subcellular location">
    <subcellularLocation>
        <location evidence="1">Cell inner membrane</location>
    </subcellularLocation>
</comment>
<dbReference type="Pfam" id="PF11356">
    <property type="entry name" value="T2SSC"/>
    <property type="match status" value="1"/>
</dbReference>
<evidence type="ECO:0000313" key="14">
    <source>
        <dbReference type="Proteomes" id="UP000233778"/>
    </source>
</evidence>
<dbReference type="EMBL" id="CP025084">
    <property type="protein sequence ID" value="AUH04429.1"/>
    <property type="molecule type" value="Genomic_DNA"/>
</dbReference>
<keyword evidence="7" id="KW-0653">Protein transport</keyword>
<comment type="similarity">
    <text evidence="2">Belongs to the GSP C family.</text>
</comment>
<reference evidence="11 14" key="3">
    <citation type="submission" date="2017-11" db="EMBL/GenBank/DDBJ databases">
        <title>Complete genome sequence of Serratia sp. ATCC 39006 LacA.</title>
        <authorList>
            <person name="Hampton H.G."/>
            <person name="Jackson S.A."/>
            <person name="Jauregui R."/>
            <person name="Poulter G.T.M."/>
            <person name="Salmond G.P.C."/>
            <person name="Fineran P.C."/>
        </authorList>
    </citation>
    <scope>NUCLEOTIDE SEQUENCE [LARGE SCALE GENOMIC DNA]</scope>
    <source>
        <strain evidence="11 14">ATCC 39006</strain>
    </source>
</reference>
<sequence length="272" mass="30017">MKISRLPPVSPLVIRRTLLCVLLLLICQQLAMLVWQMVLPQNMPLPAAHVMPVQAKQQSVTLGAFTLFGVSSEKTKTAGGLDSVQLNNLPLSSLKLSLTGVVASRESGRSIAIISKDNHQVSRGVGERVPGYDAKIVSIQSDKIILQYQGRYEALGLYDQERGGQTDIAQLKEQLQQRPAAAISDYLAFSPVMTDSNKLSGYLLNPGRDSDAFYRVGFQDNDLAVAMNGLDLRDEKQAKKAMERMLDVHEFTVTVEREGQRKDIYLELGGDE</sequence>
<dbReference type="OrthoDB" id="1491375at2"/>
<dbReference type="RefSeq" id="WP_037381905.1">
    <property type="nucleotide sequence ID" value="NZ_CP025084.1"/>
</dbReference>
<evidence type="ECO:0000256" key="1">
    <source>
        <dbReference type="ARBA" id="ARBA00004533"/>
    </source>
</evidence>
<reference evidence="12" key="4">
    <citation type="submission" date="2017-11" db="EMBL/GenBank/DDBJ databases">
        <title>Complete genome sequence of Serratia sp. ATCC 39006.</title>
        <authorList>
            <person name="Hampton H.G."/>
            <person name="Jackson S.A."/>
            <person name="Jauregui R."/>
            <person name="Poulter G.T.M."/>
            <person name="Salmond G.P.C."/>
            <person name="Fineran P.C."/>
        </authorList>
    </citation>
    <scope>NUCLEOTIDE SEQUENCE</scope>
    <source>
        <strain evidence="12">ATCC 39006</strain>
    </source>
</reference>
<organism evidence="12 13">
    <name type="scientific">Serratia sp. (strain ATCC 39006)</name>
    <name type="common">Prodigiosinella confusarubida</name>
    <dbReference type="NCBI Taxonomy" id="104623"/>
    <lineage>
        <taxon>Bacteria</taxon>
        <taxon>Pseudomonadati</taxon>
        <taxon>Pseudomonadota</taxon>
        <taxon>Gammaproteobacteria</taxon>
        <taxon>Enterobacterales</taxon>
        <taxon>Pectobacteriaceae</taxon>
        <taxon>Prodigiosinella</taxon>
    </lineage>
</organism>
<reference evidence="12 13" key="1">
    <citation type="journal article" date="2013" name="Genome Announc.">
        <title>Draft genome sequence of Serratia sp. strain ATCC 39006, a model bacterium for analysis of the biosynthesis and regulation of prodigiosin, a carbapenem, and gas vesicles.</title>
        <authorList>
            <person name="Fineran P.C."/>
            <person name="Iglesias Cans M.C."/>
            <person name="Ramsay J.P."/>
            <person name="Wilf N.M."/>
            <person name="Cossyleon D."/>
            <person name="McNeil M.B."/>
            <person name="Williamson N.R."/>
            <person name="Monson R.E."/>
            <person name="Becher S.A."/>
            <person name="Stanton J.A."/>
            <person name="Brugger K."/>
            <person name="Brown S.D."/>
            <person name="Salmond G.P."/>
        </authorList>
    </citation>
    <scope>NUCLEOTIDE SEQUENCE [LARGE SCALE GENOMIC DNA]</scope>
    <source>
        <strain evidence="12">ATCC 39006</strain>
        <strain evidence="13">ATCC 39006 / SC 11482</strain>
    </source>
</reference>
<evidence type="ECO:0000256" key="5">
    <source>
        <dbReference type="ARBA" id="ARBA00022519"/>
    </source>
</evidence>
<gene>
    <name evidence="12" type="primary">gspC</name>
    <name evidence="11" type="ORF">CWC46_10015</name>
    <name evidence="12" type="ORF">Ser39006_010020</name>
</gene>
<dbReference type="KEGG" id="serq:CWC46_10015"/>
<evidence type="ECO:0000256" key="9">
    <source>
        <dbReference type="ARBA" id="ARBA00023136"/>
    </source>
</evidence>
<feature type="domain" description="Type II secretion system protein GspC N-terminal" evidence="10">
    <location>
        <begin position="22"/>
        <end position="156"/>
    </location>
</feature>
<dbReference type="NCBIfam" id="TIGR01713">
    <property type="entry name" value="typeII_sec_gspC"/>
    <property type="match status" value="1"/>
</dbReference>
<evidence type="ECO:0000256" key="6">
    <source>
        <dbReference type="ARBA" id="ARBA00022692"/>
    </source>
</evidence>
<evidence type="ECO:0000256" key="7">
    <source>
        <dbReference type="ARBA" id="ARBA00022927"/>
    </source>
</evidence>
<keyword evidence="8" id="KW-1133">Transmembrane helix</keyword>
<dbReference type="Proteomes" id="UP000233778">
    <property type="component" value="Chromosome"/>
</dbReference>
<dbReference type="InterPro" id="IPR001639">
    <property type="entry name" value="T2SS_protein-GspC"/>
</dbReference>
<dbReference type="EMBL" id="CP025085">
    <property type="protein sequence ID" value="AUH00110.1"/>
    <property type="molecule type" value="Genomic_DNA"/>
</dbReference>
<dbReference type="AlphaFoldDB" id="A0A2I5TIN2"/>
<keyword evidence="3" id="KW-0813">Transport</keyword>
<dbReference type="GO" id="GO:0015628">
    <property type="term" value="P:protein secretion by the type II secretion system"/>
    <property type="evidence" value="ECO:0007669"/>
    <property type="project" value="InterPro"/>
</dbReference>
<dbReference type="STRING" id="104623.Ser39006_03465"/>
<dbReference type="GO" id="GO:0005886">
    <property type="term" value="C:plasma membrane"/>
    <property type="evidence" value="ECO:0007669"/>
    <property type="project" value="UniProtKB-SubCell"/>
</dbReference>
<protein>
    <submittedName>
        <fullName evidence="12">Type II secretion system protein GspC</fullName>
    </submittedName>
</protein>
<keyword evidence="4" id="KW-1003">Cell membrane</keyword>
<evidence type="ECO:0000256" key="4">
    <source>
        <dbReference type="ARBA" id="ARBA00022475"/>
    </source>
</evidence>
<keyword evidence="9" id="KW-0472">Membrane</keyword>
<dbReference type="Proteomes" id="UP000017700">
    <property type="component" value="Chromosome"/>
</dbReference>
<dbReference type="Gene3D" id="2.30.42.10">
    <property type="match status" value="1"/>
</dbReference>
<evidence type="ECO:0000259" key="10">
    <source>
        <dbReference type="Pfam" id="PF11356"/>
    </source>
</evidence>
<dbReference type="PRINTS" id="PR00810">
    <property type="entry name" value="BCTERIALGSPC"/>
</dbReference>